<dbReference type="InterPro" id="IPR044000">
    <property type="entry name" value="Phage_tube_2"/>
</dbReference>
<dbReference type="RefSeq" id="WP_270144132.1">
    <property type="nucleotide sequence ID" value="NZ_CP115450.1"/>
</dbReference>
<keyword evidence="2" id="KW-1185">Reference proteome</keyword>
<protein>
    <submittedName>
        <fullName evidence="1">Phage tail tube protein</fullName>
    </submittedName>
</protein>
<dbReference type="Pfam" id="PF18906">
    <property type="entry name" value="Phage_tube_2"/>
    <property type="match status" value="1"/>
</dbReference>
<evidence type="ECO:0000313" key="1">
    <source>
        <dbReference type="EMBL" id="WBP87041.1"/>
    </source>
</evidence>
<sequence length="323" mass="33912">MTGIRPTAQTVIGIAKETTWGTPVAATAFIPVSPPTPKDVIKLGQDKGFRGSMVETYGEVQLTKHTTFDFSGDVFADTVGFPLAGVLGDVTVTGATAPYTHAMAVYNSNDGQPPSYTITDNYSQNVRQYPGCKFSEFDLKFSADGLLTYTAKAVGIPSVTTTAPTPAYSALQPLASWVGAVTIGGSANLTVLDGNVTIKRPVNVVDTVDGTQAPHALFSGPVSVSGKLTLVMEDETQITNYLNSTGVALDINFQTGTGAALQQVKFHMSQVIYQTADITRGKDFVELPVAFTAMANTSDAGTSAGYSPIKVTLQNANPSGTYK</sequence>
<name>A0ABY7Q332_9ACTN</name>
<gene>
    <name evidence="1" type="ORF">O1G21_15105</name>
</gene>
<dbReference type="EMBL" id="CP115450">
    <property type="protein sequence ID" value="WBP87041.1"/>
    <property type="molecule type" value="Genomic_DNA"/>
</dbReference>
<accession>A0ABY7Q332</accession>
<evidence type="ECO:0000313" key="2">
    <source>
        <dbReference type="Proteomes" id="UP001212821"/>
    </source>
</evidence>
<reference evidence="2" key="1">
    <citation type="submission" date="2022-12" db="EMBL/GenBank/DDBJ databases">
        <authorList>
            <person name="Mo P."/>
        </authorList>
    </citation>
    <scope>NUCLEOTIDE SEQUENCE [LARGE SCALE GENOMIC DNA]</scope>
    <source>
        <strain evidence="2">HUAS 3-15</strain>
    </source>
</reference>
<organism evidence="1 2">
    <name type="scientific">Kitasatospora cathayae</name>
    <dbReference type="NCBI Taxonomy" id="3004092"/>
    <lineage>
        <taxon>Bacteria</taxon>
        <taxon>Bacillati</taxon>
        <taxon>Actinomycetota</taxon>
        <taxon>Actinomycetes</taxon>
        <taxon>Kitasatosporales</taxon>
        <taxon>Streptomycetaceae</taxon>
        <taxon>Kitasatospora</taxon>
    </lineage>
</organism>
<dbReference type="Proteomes" id="UP001212821">
    <property type="component" value="Chromosome"/>
</dbReference>
<proteinExistence type="predicted"/>